<dbReference type="InterPro" id="IPR006501">
    <property type="entry name" value="Pectinesterase_inhib_dom"/>
</dbReference>
<name>A0A7I8IBQ8_SPIIN</name>
<dbReference type="CDD" id="cd15798">
    <property type="entry name" value="PMEI-like_3"/>
    <property type="match status" value="1"/>
</dbReference>
<feature type="domain" description="Pectinesterase inhibitor" evidence="2">
    <location>
        <begin position="59"/>
        <end position="202"/>
    </location>
</feature>
<protein>
    <recommendedName>
        <fullName evidence="2">Pectinesterase inhibitor domain-containing protein</fullName>
    </recommendedName>
</protein>
<sequence length="213" mass="22416">MAADPSSGEVSGEIAGDHGEPNAERSHSPPAATTTAAATHHRSVLARRRRGGRGRRVRTDAAPVRLQALHGAVLGDGEAEPSLVARVAVSVTIAETRKVALYLARLKRSGRLGSGAVGALSDCVECFDEALRLLGGALGELRRLRRRSFGWQTSKVQTWVSAALTDGRLPGRLHWSRRRPAGCAAAGRVRKVTYLASNALAFVNNLASSGGGK</sequence>
<reference evidence="3 4" key="1">
    <citation type="submission" date="2019-12" db="EMBL/GenBank/DDBJ databases">
        <authorList>
            <person name="Scholz U."/>
            <person name="Mascher M."/>
            <person name="Fiebig A."/>
        </authorList>
    </citation>
    <scope>NUCLEOTIDE SEQUENCE</scope>
</reference>
<dbReference type="SUPFAM" id="SSF101148">
    <property type="entry name" value="Plant invertase/pectin methylesterase inhibitor"/>
    <property type="match status" value="1"/>
</dbReference>
<keyword evidence="4" id="KW-1185">Reference proteome</keyword>
<dbReference type="EMBL" id="LR743588">
    <property type="protein sequence ID" value="CAA2614511.1"/>
    <property type="molecule type" value="Genomic_DNA"/>
</dbReference>
<evidence type="ECO:0000259" key="2">
    <source>
        <dbReference type="SMART" id="SM00856"/>
    </source>
</evidence>
<dbReference type="Pfam" id="PF04043">
    <property type="entry name" value="PMEI"/>
    <property type="match status" value="1"/>
</dbReference>
<gene>
    <name evidence="3" type="ORF">SI7747_01000891</name>
</gene>
<feature type="compositionally biased region" description="Basic residues" evidence="1">
    <location>
        <begin position="39"/>
        <end position="56"/>
    </location>
</feature>
<dbReference type="AlphaFoldDB" id="A0A7I8IBQ8"/>
<dbReference type="EMBL" id="CACRZD030000001">
    <property type="protein sequence ID" value="CAA6654301.1"/>
    <property type="molecule type" value="Genomic_DNA"/>
</dbReference>
<proteinExistence type="predicted"/>
<dbReference type="SMART" id="SM00856">
    <property type="entry name" value="PMEI"/>
    <property type="match status" value="1"/>
</dbReference>
<dbReference type="Proteomes" id="UP001189122">
    <property type="component" value="Unassembled WGS sequence"/>
</dbReference>
<dbReference type="GO" id="GO:0004857">
    <property type="term" value="F:enzyme inhibitor activity"/>
    <property type="evidence" value="ECO:0007669"/>
    <property type="project" value="InterPro"/>
</dbReference>
<evidence type="ECO:0000313" key="4">
    <source>
        <dbReference type="Proteomes" id="UP001189122"/>
    </source>
</evidence>
<accession>A0A7I8IBQ8</accession>
<feature type="compositionally biased region" description="Basic and acidic residues" evidence="1">
    <location>
        <begin position="15"/>
        <end position="27"/>
    </location>
</feature>
<organism evidence="3">
    <name type="scientific">Spirodela intermedia</name>
    <name type="common">Intermediate duckweed</name>
    <dbReference type="NCBI Taxonomy" id="51605"/>
    <lineage>
        <taxon>Eukaryota</taxon>
        <taxon>Viridiplantae</taxon>
        <taxon>Streptophyta</taxon>
        <taxon>Embryophyta</taxon>
        <taxon>Tracheophyta</taxon>
        <taxon>Spermatophyta</taxon>
        <taxon>Magnoliopsida</taxon>
        <taxon>Liliopsida</taxon>
        <taxon>Araceae</taxon>
        <taxon>Lemnoideae</taxon>
        <taxon>Spirodela</taxon>
    </lineage>
</organism>
<evidence type="ECO:0000256" key="1">
    <source>
        <dbReference type="SAM" id="MobiDB-lite"/>
    </source>
</evidence>
<dbReference type="InterPro" id="IPR035513">
    <property type="entry name" value="Invertase/methylesterase_inhib"/>
</dbReference>
<dbReference type="Gene3D" id="1.20.140.40">
    <property type="entry name" value="Invertase/pectin methylesterase inhibitor family protein"/>
    <property type="match status" value="1"/>
</dbReference>
<feature type="region of interest" description="Disordered" evidence="1">
    <location>
        <begin position="1"/>
        <end position="61"/>
    </location>
</feature>
<evidence type="ECO:0000313" key="3">
    <source>
        <dbReference type="EMBL" id="CAA2614511.1"/>
    </source>
</evidence>